<comment type="similarity">
    <text evidence="1">Belongs to the eukaryotic ribosomal protein eL8 family.</text>
</comment>
<dbReference type="GO" id="GO:1990904">
    <property type="term" value="C:ribonucleoprotein complex"/>
    <property type="evidence" value="ECO:0007669"/>
    <property type="project" value="UniProtKB-KW"/>
</dbReference>
<sequence length="127" mass="13844">MNFVTKLIESKRAKLVLIAHDCEPMELLCWMPALCKAKDIPYMIIKGKSRLGQVVNKDQATCLAITSVRKEDEADLAKLVSSAKANFNDAGRPKWGGGILGPKAQHVIAKREKALADEAAKKAGLMI</sequence>
<accession>A0A7S3XIN8</accession>
<dbReference type="InterPro" id="IPR004037">
    <property type="entry name" value="Ribosomal_eL8-like_CS"/>
</dbReference>
<gene>
    <name evidence="4" type="ORF">OMAR00292_LOCUS2797</name>
</gene>
<dbReference type="GO" id="GO:0042254">
    <property type="term" value="P:ribosome biogenesis"/>
    <property type="evidence" value="ECO:0007669"/>
    <property type="project" value="InterPro"/>
</dbReference>
<proteinExistence type="inferred from homology"/>
<evidence type="ECO:0000256" key="1">
    <source>
        <dbReference type="ARBA" id="ARBA00007337"/>
    </source>
</evidence>
<evidence type="ECO:0000256" key="2">
    <source>
        <dbReference type="ARBA" id="ARBA00023274"/>
    </source>
</evidence>
<dbReference type="EMBL" id="HBIT01005658">
    <property type="protein sequence ID" value="CAE0616921.1"/>
    <property type="molecule type" value="Transcribed_RNA"/>
</dbReference>
<dbReference type="AlphaFoldDB" id="A0A7S3XIN8"/>
<dbReference type="Gene3D" id="3.30.1330.30">
    <property type="match status" value="1"/>
</dbReference>
<dbReference type="PANTHER" id="PTHR23105">
    <property type="entry name" value="RIBOSOMAL PROTEIN L7AE FAMILY MEMBER"/>
    <property type="match status" value="1"/>
</dbReference>
<organism evidence="4">
    <name type="scientific">Oxyrrhis marina</name>
    <name type="common">Dinoflagellate</name>
    <dbReference type="NCBI Taxonomy" id="2969"/>
    <lineage>
        <taxon>Eukaryota</taxon>
        <taxon>Sar</taxon>
        <taxon>Alveolata</taxon>
        <taxon>Dinophyceae</taxon>
        <taxon>Oxyrrhinales</taxon>
        <taxon>Oxyrrhinaceae</taxon>
        <taxon>Oxyrrhis</taxon>
    </lineage>
</organism>
<evidence type="ECO:0000313" key="4">
    <source>
        <dbReference type="EMBL" id="CAE0616921.1"/>
    </source>
</evidence>
<dbReference type="GO" id="GO:0003723">
    <property type="term" value="F:RNA binding"/>
    <property type="evidence" value="ECO:0007669"/>
    <property type="project" value="InterPro"/>
</dbReference>
<reference evidence="4" key="1">
    <citation type="submission" date="2021-01" db="EMBL/GenBank/DDBJ databases">
        <authorList>
            <person name="Corre E."/>
            <person name="Pelletier E."/>
            <person name="Niang G."/>
            <person name="Scheremetjew M."/>
            <person name="Finn R."/>
            <person name="Kale V."/>
            <person name="Holt S."/>
            <person name="Cochrane G."/>
            <person name="Meng A."/>
            <person name="Brown T."/>
            <person name="Cohen L."/>
        </authorList>
    </citation>
    <scope>NUCLEOTIDE SEQUENCE</scope>
    <source>
        <strain evidence="4">CCMP1795</strain>
    </source>
</reference>
<dbReference type="Pfam" id="PF01248">
    <property type="entry name" value="Ribosomal_L7Ae"/>
    <property type="match status" value="1"/>
</dbReference>
<name>A0A7S3XIN8_OXYMA</name>
<dbReference type="InterPro" id="IPR050257">
    <property type="entry name" value="eL8/uL1-like"/>
</dbReference>
<dbReference type="SUPFAM" id="SSF55315">
    <property type="entry name" value="L30e-like"/>
    <property type="match status" value="1"/>
</dbReference>
<dbReference type="InterPro" id="IPR029064">
    <property type="entry name" value="Ribosomal_eL30-like_sf"/>
</dbReference>
<protein>
    <recommendedName>
        <fullName evidence="3">Ribosomal protein eL8/eL30/eS12/Gadd45 domain-containing protein</fullName>
    </recommendedName>
</protein>
<dbReference type="InterPro" id="IPR004038">
    <property type="entry name" value="Ribosomal_eL8/eL30/eS12/Gad45"/>
</dbReference>
<dbReference type="InterPro" id="IPR018492">
    <property type="entry name" value="Ribosomal_eL8/Nhp2"/>
</dbReference>
<feature type="domain" description="Ribosomal protein eL8/eL30/eS12/Gadd45" evidence="3">
    <location>
        <begin position="2"/>
        <end position="73"/>
    </location>
</feature>
<dbReference type="PROSITE" id="PS01082">
    <property type="entry name" value="RIBOSOMAL_L7AE"/>
    <property type="match status" value="1"/>
</dbReference>
<keyword evidence="2" id="KW-0687">Ribonucleoprotein</keyword>
<dbReference type="PRINTS" id="PR00881">
    <property type="entry name" value="L7ARS6FAMILY"/>
</dbReference>
<evidence type="ECO:0000259" key="3">
    <source>
        <dbReference type="Pfam" id="PF01248"/>
    </source>
</evidence>